<dbReference type="Pfam" id="PF00999">
    <property type="entry name" value="Na_H_Exchanger"/>
    <property type="match status" value="1"/>
</dbReference>
<dbReference type="GeneID" id="85013756"/>
<evidence type="ECO:0000256" key="7">
    <source>
        <dbReference type="ARBA" id="ARBA00023065"/>
    </source>
</evidence>
<evidence type="ECO:0000256" key="2">
    <source>
        <dbReference type="ARBA" id="ARBA00022448"/>
    </source>
</evidence>
<dbReference type="PROSITE" id="PS51202">
    <property type="entry name" value="RCK_C"/>
    <property type="match status" value="2"/>
</dbReference>
<feature type="transmembrane region" description="Helical" evidence="9">
    <location>
        <begin position="91"/>
        <end position="114"/>
    </location>
</feature>
<feature type="transmembrane region" description="Helical" evidence="9">
    <location>
        <begin position="59"/>
        <end position="79"/>
    </location>
</feature>
<dbReference type="Pfam" id="PF02080">
    <property type="entry name" value="TrkA_C"/>
    <property type="match status" value="2"/>
</dbReference>
<feature type="transmembrane region" description="Helical" evidence="9">
    <location>
        <begin position="361"/>
        <end position="381"/>
    </location>
</feature>
<feature type="transmembrane region" description="Helical" evidence="9">
    <location>
        <begin position="186"/>
        <end position="212"/>
    </location>
</feature>
<dbReference type="NCBIfam" id="NF003715">
    <property type="entry name" value="PRK05326.1-2"/>
    <property type="match status" value="1"/>
</dbReference>
<accession>A0A7W9SDN7</accession>
<feature type="transmembrane region" description="Helical" evidence="9">
    <location>
        <begin position="34"/>
        <end position="53"/>
    </location>
</feature>
<evidence type="ECO:0000259" key="10">
    <source>
        <dbReference type="PROSITE" id="PS51202"/>
    </source>
</evidence>
<dbReference type="EMBL" id="JACHHH010000001">
    <property type="protein sequence ID" value="MBB6040223.1"/>
    <property type="molecule type" value="Genomic_DNA"/>
</dbReference>
<dbReference type="RefSeq" id="WP_183681738.1">
    <property type="nucleotide sequence ID" value="NZ_JACHHH010000001.1"/>
</dbReference>
<sequence>MEGNLNQMLLMWGIVIFFSVFLKKLSVRMGLPMLLAFLFLGIVFGSDGVFKIPFENYSLAENICSFGLIFIMFSGGFGTSWKEAKHISKEAMVLSTLGVVLTAVTVGLFCMLAFNLSFSWGLLLGSVIGSTDAASVFSILRSRKLNLKDRTASLLEFESGSNDPMSYMMTLISMLMIQGDLSFGQMLGMLFAQVFWGLSVGFVVALLTQYLMRKVDVSGDGFDFVFVLGSAVTAYSLSSVLGGNGYLSVYLTGMILGNGKIKEKKEMVSFFDGLTGLMQLVIFFLLGLLSKPSVLPHVAFQGLIIFFFLTFIARPLSVFLLMRFFTSSKNRNFLISFAGLRGAASIVFAILAVESLGSGDFLFHLVFFIVILSILFQGSFLPKMAGRLDMIDDQSDVMKTFTDYTEQKPVQFIEFIIPEGHHWAGQLIKDIITPPDTPIILVERNGEKELPRGDTKIQEGDRVVIGSAKSTMASDLDIVELEVDRDSVYANKTIAEIPRDEMARVLLIERGKEIVIPNGNTTIAVGDILVIYRLNE</sequence>
<dbReference type="AlphaFoldDB" id="A0A7W9SDN7"/>
<feature type="transmembrane region" description="Helical" evidence="9">
    <location>
        <begin position="120"/>
        <end position="140"/>
    </location>
</feature>
<keyword evidence="6 9" id="KW-1133">Transmembrane helix</keyword>
<evidence type="ECO:0000256" key="8">
    <source>
        <dbReference type="ARBA" id="ARBA00023136"/>
    </source>
</evidence>
<dbReference type="GO" id="GO:0008324">
    <property type="term" value="F:monoatomic cation transmembrane transporter activity"/>
    <property type="evidence" value="ECO:0007669"/>
    <property type="project" value="InterPro"/>
</dbReference>
<evidence type="ECO:0000256" key="1">
    <source>
        <dbReference type="ARBA" id="ARBA00004651"/>
    </source>
</evidence>
<keyword evidence="3" id="KW-0050">Antiport</keyword>
<dbReference type="NCBIfam" id="NF003716">
    <property type="entry name" value="PRK05326.1-3"/>
    <property type="match status" value="1"/>
</dbReference>
<feature type="domain" description="RCK C-terminal" evidence="10">
    <location>
        <begin position="400"/>
        <end position="465"/>
    </location>
</feature>
<feature type="transmembrane region" description="Helical" evidence="9">
    <location>
        <begin position="298"/>
        <end position="321"/>
    </location>
</feature>
<keyword evidence="7" id="KW-0406">Ion transport</keyword>
<organism evidence="11 12">
    <name type="scientific">Oribacterium sinus</name>
    <dbReference type="NCBI Taxonomy" id="237576"/>
    <lineage>
        <taxon>Bacteria</taxon>
        <taxon>Bacillati</taxon>
        <taxon>Bacillota</taxon>
        <taxon>Clostridia</taxon>
        <taxon>Lachnospirales</taxon>
        <taxon>Lachnospiraceae</taxon>
        <taxon>Oribacterium</taxon>
    </lineage>
</organism>
<feature type="transmembrane region" description="Helical" evidence="9">
    <location>
        <begin position="333"/>
        <end position="355"/>
    </location>
</feature>
<evidence type="ECO:0000256" key="4">
    <source>
        <dbReference type="ARBA" id="ARBA00022475"/>
    </source>
</evidence>
<dbReference type="InterPro" id="IPR036721">
    <property type="entry name" value="RCK_C_sf"/>
</dbReference>
<protein>
    <submittedName>
        <fullName evidence="11">Cell volume regulation protein A</fullName>
    </submittedName>
</protein>
<dbReference type="GO" id="GO:1902600">
    <property type="term" value="P:proton transmembrane transport"/>
    <property type="evidence" value="ECO:0007669"/>
    <property type="project" value="InterPro"/>
</dbReference>
<evidence type="ECO:0000256" key="3">
    <source>
        <dbReference type="ARBA" id="ARBA00022449"/>
    </source>
</evidence>
<keyword evidence="2" id="KW-0813">Transport</keyword>
<reference evidence="11 12" key="1">
    <citation type="submission" date="2020-08" db="EMBL/GenBank/DDBJ databases">
        <title>Genomic Encyclopedia of Type Strains, Phase IV (KMG-IV): sequencing the most valuable type-strain genomes for metagenomic binning, comparative biology and taxonomic classification.</title>
        <authorList>
            <person name="Goeker M."/>
        </authorList>
    </citation>
    <scope>NUCLEOTIDE SEQUENCE [LARGE SCALE GENOMIC DNA]</scope>
    <source>
        <strain evidence="11 12">DSM 17245</strain>
    </source>
</reference>
<name>A0A7W9SDN7_9FIRM</name>
<gene>
    <name evidence="11" type="ORF">HNQ46_000184</name>
</gene>
<evidence type="ECO:0000256" key="5">
    <source>
        <dbReference type="ARBA" id="ARBA00022692"/>
    </source>
</evidence>
<feature type="transmembrane region" description="Helical" evidence="9">
    <location>
        <begin position="224"/>
        <end position="247"/>
    </location>
</feature>
<evidence type="ECO:0000256" key="9">
    <source>
        <dbReference type="SAM" id="Phobius"/>
    </source>
</evidence>
<dbReference type="InterPro" id="IPR006037">
    <property type="entry name" value="RCK_C"/>
</dbReference>
<evidence type="ECO:0000256" key="6">
    <source>
        <dbReference type="ARBA" id="ARBA00022989"/>
    </source>
</evidence>
<evidence type="ECO:0000313" key="12">
    <source>
        <dbReference type="Proteomes" id="UP000522163"/>
    </source>
</evidence>
<dbReference type="GO" id="GO:0015297">
    <property type="term" value="F:antiporter activity"/>
    <property type="evidence" value="ECO:0007669"/>
    <property type="project" value="UniProtKB-KW"/>
</dbReference>
<feature type="transmembrane region" description="Helical" evidence="9">
    <location>
        <begin position="6"/>
        <end position="22"/>
    </location>
</feature>
<keyword evidence="5 9" id="KW-0812">Transmembrane</keyword>
<dbReference type="Proteomes" id="UP000522163">
    <property type="component" value="Unassembled WGS sequence"/>
</dbReference>
<dbReference type="Gene3D" id="1.20.1530.20">
    <property type="match status" value="1"/>
</dbReference>
<keyword evidence="8 9" id="KW-0472">Membrane</keyword>
<comment type="caution">
    <text evidence="11">The sequence shown here is derived from an EMBL/GenBank/DDBJ whole genome shotgun (WGS) entry which is preliminary data.</text>
</comment>
<keyword evidence="4" id="KW-1003">Cell membrane</keyword>
<feature type="transmembrane region" description="Helical" evidence="9">
    <location>
        <begin position="268"/>
        <end position="286"/>
    </location>
</feature>
<dbReference type="PANTHER" id="PTHR32507:SF7">
    <property type="entry name" value="K(+)_H(+) ANTIPORTER NHAP2"/>
    <property type="match status" value="1"/>
</dbReference>
<dbReference type="InterPro" id="IPR006153">
    <property type="entry name" value="Cation/H_exchanger_TM"/>
</dbReference>
<dbReference type="GO" id="GO:0006813">
    <property type="term" value="P:potassium ion transport"/>
    <property type="evidence" value="ECO:0007669"/>
    <property type="project" value="InterPro"/>
</dbReference>
<feature type="domain" description="RCK C-terminal" evidence="10">
    <location>
        <begin position="466"/>
        <end position="536"/>
    </location>
</feature>
<proteinExistence type="predicted"/>
<dbReference type="Gene3D" id="3.30.70.1450">
    <property type="entry name" value="Regulator of K+ conductance, C-terminal domain"/>
    <property type="match status" value="2"/>
</dbReference>
<dbReference type="PANTHER" id="PTHR32507">
    <property type="entry name" value="NA(+)/H(+) ANTIPORTER 1"/>
    <property type="match status" value="1"/>
</dbReference>
<dbReference type="SUPFAM" id="SSF116726">
    <property type="entry name" value="TrkA C-terminal domain-like"/>
    <property type="match status" value="2"/>
</dbReference>
<dbReference type="GO" id="GO:0005886">
    <property type="term" value="C:plasma membrane"/>
    <property type="evidence" value="ECO:0007669"/>
    <property type="project" value="UniProtKB-SubCell"/>
</dbReference>
<dbReference type="InterPro" id="IPR038770">
    <property type="entry name" value="Na+/solute_symporter_sf"/>
</dbReference>
<comment type="subcellular location">
    <subcellularLocation>
        <location evidence="1">Cell membrane</location>
        <topology evidence="1">Multi-pass membrane protein</topology>
    </subcellularLocation>
</comment>
<evidence type="ECO:0000313" key="11">
    <source>
        <dbReference type="EMBL" id="MBB6040223.1"/>
    </source>
</evidence>